<keyword evidence="7" id="KW-1185">Reference proteome</keyword>
<dbReference type="PROSITE" id="PS51007">
    <property type="entry name" value="CYTC"/>
    <property type="match status" value="1"/>
</dbReference>
<evidence type="ECO:0000256" key="4">
    <source>
        <dbReference type="PROSITE-ProRule" id="PRU00433"/>
    </source>
</evidence>
<dbReference type="PANTHER" id="PTHR35008:SF8">
    <property type="entry name" value="ALCOHOL DEHYDROGENASE CYTOCHROME C SUBUNIT"/>
    <property type="match status" value="1"/>
</dbReference>
<name>A0A6M4IPV6_9BACT</name>
<gene>
    <name evidence="6" type="ORF">HKW67_15120</name>
</gene>
<sequence>MTPETRAPRDRENDDPEEQIRPLPRALLALALAGGLWGGWYLTRSESGVSPMLGDQRTVAAFAAPPANAAVDGAQVFTGKCAGCHQASGLGLPGVFPPLAKSPWVSGSEERLLAILLHGIQGPIEVLGSTYNGMMPAWNTLSDAELAAVSTYVRNAFGNTGSAITVSEVATARAATAARTSPWAGGEELERVP</sequence>
<dbReference type="Pfam" id="PF00034">
    <property type="entry name" value="Cytochrom_C"/>
    <property type="match status" value="1"/>
</dbReference>
<evidence type="ECO:0000256" key="3">
    <source>
        <dbReference type="ARBA" id="ARBA00023004"/>
    </source>
</evidence>
<evidence type="ECO:0000256" key="2">
    <source>
        <dbReference type="ARBA" id="ARBA00022723"/>
    </source>
</evidence>
<dbReference type="KEGG" id="ggr:HKW67_15120"/>
<evidence type="ECO:0000313" key="7">
    <source>
        <dbReference type="Proteomes" id="UP000500938"/>
    </source>
</evidence>
<evidence type="ECO:0000259" key="5">
    <source>
        <dbReference type="PROSITE" id="PS51007"/>
    </source>
</evidence>
<dbReference type="GO" id="GO:0046872">
    <property type="term" value="F:metal ion binding"/>
    <property type="evidence" value="ECO:0007669"/>
    <property type="project" value="UniProtKB-KW"/>
</dbReference>
<organism evidence="6 7">
    <name type="scientific">Gemmatimonas groenlandica</name>
    <dbReference type="NCBI Taxonomy" id="2732249"/>
    <lineage>
        <taxon>Bacteria</taxon>
        <taxon>Pseudomonadati</taxon>
        <taxon>Gemmatimonadota</taxon>
        <taxon>Gemmatimonadia</taxon>
        <taxon>Gemmatimonadales</taxon>
        <taxon>Gemmatimonadaceae</taxon>
        <taxon>Gemmatimonas</taxon>
    </lineage>
</organism>
<keyword evidence="1 4" id="KW-0349">Heme</keyword>
<dbReference type="GO" id="GO:0020037">
    <property type="term" value="F:heme binding"/>
    <property type="evidence" value="ECO:0007669"/>
    <property type="project" value="InterPro"/>
</dbReference>
<proteinExistence type="predicted"/>
<dbReference type="PANTHER" id="PTHR35008">
    <property type="entry name" value="BLL4482 PROTEIN-RELATED"/>
    <property type="match status" value="1"/>
</dbReference>
<dbReference type="EMBL" id="CP053085">
    <property type="protein sequence ID" value="QJR36750.1"/>
    <property type="molecule type" value="Genomic_DNA"/>
</dbReference>
<dbReference type="InterPro" id="IPR051459">
    <property type="entry name" value="Cytochrome_c-type_DH"/>
</dbReference>
<evidence type="ECO:0000313" key="6">
    <source>
        <dbReference type="EMBL" id="QJR36750.1"/>
    </source>
</evidence>
<dbReference type="InterPro" id="IPR009056">
    <property type="entry name" value="Cyt_c-like_dom"/>
</dbReference>
<dbReference type="InterPro" id="IPR036909">
    <property type="entry name" value="Cyt_c-like_dom_sf"/>
</dbReference>
<keyword evidence="2 4" id="KW-0479">Metal-binding</keyword>
<feature type="domain" description="Cytochrome c" evidence="5">
    <location>
        <begin position="68"/>
        <end position="157"/>
    </location>
</feature>
<dbReference type="Gene3D" id="1.10.760.10">
    <property type="entry name" value="Cytochrome c-like domain"/>
    <property type="match status" value="1"/>
</dbReference>
<protein>
    <submittedName>
        <fullName evidence="6">Cytochrome c</fullName>
    </submittedName>
</protein>
<evidence type="ECO:0000256" key="1">
    <source>
        <dbReference type="ARBA" id="ARBA00022617"/>
    </source>
</evidence>
<accession>A0A6M4IPV6</accession>
<dbReference type="Proteomes" id="UP000500938">
    <property type="component" value="Chromosome"/>
</dbReference>
<dbReference type="GO" id="GO:0009055">
    <property type="term" value="F:electron transfer activity"/>
    <property type="evidence" value="ECO:0007669"/>
    <property type="project" value="InterPro"/>
</dbReference>
<reference evidence="6 7" key="1">
    <citation type="submission" date="2020-05" db="EMBL/GenBank/DDBJ databases">
        <title>Complete genome sequence of Gemmatimonas greenlandica TET16.</title>
        <authorList>
            <person name="Zeng Y."/>
        </authorList>
    </citation>
    <scope>NUCLEOTIDE SEQUENCE [LARGE SCALE GENOMIC DNA]</scope>
    <source>
        <strain evidence="6 7">TET16</strain>
    </source>
</reference>
<keyword evidence="3 4" id="KW-0408">Iron</keyword>
<dbReference type="AlphaFoldDB" id="A0A6M4IPV6"/>
<dbReference type="RefSeq" id="WP_171226183.1">
    <property type="nucleotide sequence ID" value="NZ_CP053085.1"/>
</dbReference>
<dbReference type="SUPFAM" id="SSF46626">
    <property type="entry name" value="Cytochrome c"/>
    <property type="match status" value="1"/>
</dbReference>